<dbReference type="Proteomes" id="UP000662857">
    <property type="component" value="Chromosome"/>
</dbReference>
<protein>
    <submittedName>
        <fullName evidence="1">Uncharacterized protein</fullName>
    </submittedName>
</protein>
<evidence type="ECO:0000313" key="1">
    <source>
        <dbReference type="EMBL" id="QSB14676.1"/>
    </source>
</evidence>
<organism evidence="1 2">
    <name type="scientific">Natronosporangium hydrolyticum</name>
    <dbReference type="NCBI Taxonomy" id="2811111"/>
    <lineage>
        <taxon>Bacteria</taxon>
        <taxon>Bacillati</taxon>
        <taxon>Actinomycetota</taxon>
        <taxon>Actinomycetes</taxon>
        <taxon>Micromonosporales</taxon>
        <taxon>Micromonosporaceae</taxon>
        <taxon>Natronosporangium</taxon>
    </lineage>
</organism>
<evidence type="ECO:0000313" key="2">
    <source>
        <dbReference type="Proteomes" id="UP000662857"/>
    </source>
</evidence>
<gene>
    <name evidence="1" type="ORF">JQS43_24995</name>
</gene>
<accession>A0A895YJA0</accession>
<dbReference type="EMBL" id="CP070499">
    <property type="protein sequence ID" value="QSB14676.1"/>
    <property type="molecule type" value="Genomic_DNA"/>
</dbReference>
<name>A0A895YJA0_9ACTN</name>
<reference evidence="1" key="1">
    <citation type="submission" date="2021-02" db="EMBL/GenBank/DDBJ databases">
        <title>Natrosporangium hydrolyticum gen. nov., sp. nov, a haloalkaliphilic actinobacterium from a soda solonchak soil.</title>
        <authorList>
            <person name="Sorokin D.Y."/>
            <person name="Khijniak T.V."/>
            <person name="Zakharycheva A.P."/>
            <person name="Boueva O.V."/>
            <person name="Ariskina E.V."/>
            <person name="Hahnke R.L."/>
            <person name="Bunk B."/>
            <person name="Sproer C."/>
            <person name="Schumann P."/>
            <person name="Evtushenko L.I."/>
            <person name="Kublanov I.V."/>
        </authorList>
    </citation>
    <scope>NUCLEOTIDE SEQUENCE</scope>
    <source>
        <strain evidence="1">DSM 106523</strain>
    </source>
</reference>
<keyword evidence="2" id="KW-1185">Reference proteome</keyword>
<sequence>MPPETPDELEQRVRDAEPGLRPLLEQAAAVQRRRAAAARERGAPRWTDVFTTQFTEFSNRPR</sequence>
<dbReference type="AlphaFoldDB" id="A0A895YJA0"/>
<proteinExistence type="predicted"/>
<dbReference type="RefSeq" id="WP_239676827.1">
    <property type="nucleotide sequence ID" value="NZ_CP070499.1"/>
</dbReference>
<dbReference type="KEGG" id="nhy:JQS43_24995"/>